<name>A0A1I7Y077_9BILA</name>
<dbReference type="AlphaFoldDB" id="A0A1I7Y077"/>
<reference evidence="3" key="1">
    <citation type="submission" date="2016-11" db="UniProtKB">
        <authorList>
            <consortium name="WormBaseParasite"/>
        </authorList>
    </citation>
    <scope>IDENTIFICATION</scope>
</reference>
<dbReference type="Proteomes" id="UP000095287">
    <property type="component" value="Unplaced"/>
</dbReference>
<accession>A0A1I7Y077</accession>
<feature type="chain" id="PRO_5009311555" evidence="1">
    <location>
        <begin position="20"/>
        <end position="102"/>
    </location>
</feature>
<keyword evidence="1" id="KW-0732">Signal</keyword>
<protein>
    <submittedName>
        <fullName evidence="3">Uncharacterized protein</fullName>
    </submittedName>
</protein>
<dbReference type="WBParaSite" id="L893_g11409.t1">
    <property type="protein sequence ID" value="L893_g11409.t1"/>
    <property type="gene ID" value="L893_g11409"/>
</dbReference>
<organism evidence="2 3">
    <name type="scientific">Steinernema glaseri</name>
    <dbReference type="NCBI Taxonomy" id="37863"/>
    <lineage>
        <taxon>Eukaryota</taxon>
        <taxon>Metazoa</taxon>
        <taxon>Ecdysozoa</taxon>
        <taxon>Nematoda</taxon>
        <taxon>Chromadorea</taxon>
        <taxon>Rhabditida</taxon>
        <taxon>Tylenchina</taxon>
        <taxon>Panagrolaimomorpha</taxon>
        <taxon>Strongyloidoidea</taxon>
        <taxon>Steinernematidae</taxon>
        <taxon>Steinernema</taxon>
    </lineage>
</organism>
<proteinExistence type="predicted"/>
<evidence type="ECO:0000313" key="3">
    <source>
        <dbReference type="WBParaSite" id="L893_g11409.t1"/>
    </source>
</evidence>
<feature type="signal peptide" evidence="1">
    <location>
        <begin position="1"/>
        <end position="19"/>
    </location>
</feature>
<evidence type="ECO:0000313" key="2">
    <source>
        <dbReference type="Proteomes" id="UP000095287"/>
    </source>
</evidence>
<evidence type="ECO:0000256" key="1">
    <source>
        <dbReference type="SAM" id="SignalP"/>
    </source>
</evidence>
<keyword evidence="2" id="KW-1185">Reference proteome</keyword>
<sequence>MNLLYVLLLGIASFAPISADSPEQSECIAHFQGHCIARRNTFDADKYFGDSPDMYHRGFVECYKKERCGCAPSCLYTGIHTYSRFRSCCSVCCPNPLVEILG</sequence>